<evidence type="ECO:0000256" key="1">
    <source>
        <dbReference type="SAM" id="MobiDB-lite"/>
    </source>
</evidence>
<organism evidence="2 3">
    <name type="scientific">Branchiostoma lanceolatum</name>
    <name type="common">Common lancelet</name>
    <name type="synonym">Amphioxus lanceolatum</name>
    <dbReference type="NCBI Taxonomy" id="7740"/>
    <lineage>
        <taxon>Eukaryota</taxon>
        <taxon>Metazoa</taxon>
        <taxon>Chordata</taxon>
        <taxon>Cephalochordata</taxon>
        <taxon>Leptocardii</taxon>
        <taxon>Amphioxiformes</taxon>
        <taxon>Branchiostomatidae</taxon>
        <taxon>Branchiostoma</taxon>
    </lineage>
</organism>
<name>A0A8J9WEX9_BRALA</name>
<reference evidence="2" key="1">
    <citation type="submission" date="2022-01" db="EMBL/GenBank/DDBJ databases">
        <authorList>
            <person name="Braso-Vives M."/>
        </authorList>
    </citation>
    <scope>NUCLEOTIDE SEQUENCE</scope>
</reference>
<accession>A0A8J9WEX9</accession>
<dbReference type="AlphaFoldDB" id="A0A8J9WEX9"/>
<proteinExistence type="predicted"/>
<sequence length="172" mass="18439">MSGGISPVFELGSGMATRASFPKAPHDLADLLRVAEACSGWGNLIEELVLTCFLLLLLLVCQPVQGNEGRSEATTEQQQQAAQQADNVEKTLRADLAVSVSKLLQKVYQPGQGSEGRIQSTVTTGQQQQHAAQQIQQPGRQDQTDQVQRNRQPRTAGLAQAVSDAVCLAGIF</sequence>
<protein>
    <submittedName>
        <fullName evidence="2">Hypp5442 protein</fullName>
    </submittedName>
</protein>
<evidence type="ECO:0000313" key="2">
    <source>
        <dbReference type="EMBL" id="CAH1237808.1"/>
    </source>
</evidence>
<dbReference type="Proteomes" id="UP000838412">
    <property type="component" value="Chromosome 10"/>
</dbReference>
<dbReference type="EMBL" id="OV696695">
    <property type="protein sequence ID" value="CAH1237808.1"/>
    <property type="molecule type" value="Genomic_DNA"/>
</dbReference>
<evidence type="ECO:0000313" key="3">
    <source>
        <dbReference type="Proteomes" id="UP000838412"/>
    </source>
</evidence>
<gene>
    <name evidence="2" type="primary">Hypp5442</name>
    <name evidence="2" type="ORF">BLAG_LOCUS2620</name>
</gene>
<keyword evidence="3" id="KW-1185">Reference proteome</keyword>
<feature type="region of interest" description="Disordered" evidence="1">
    <location>
        <begin position="111"/>
        <end position="156"/>
    </location>
</feature>
<feature type="compositionally biased region" description="Low complexity" evidence="1">
    <location>
        <begin position="121"/>
        <end position="147"/>
    </location>
</feature>